<gene>
    <name evidence="1" type="ORF">GCM10020260_00080</name>
</gene>
<evidence type="ECO:0000313" key="1">
    <source>
        <dbReference type="EMBL" id="GAA3278235.1"/>
    </source>
</evidence>
<reference evidence="2" key="1">
    <citation type="journal article" date="2019" name="Int. J. Syst. Evol. Microbiol.">
        <title>The Global Catalogue of Microorganisms (GCM) 10K type strain sequencing project: providing services to taxonomists for standard genome sequencing and annotation.</title>
        <authorList>
            <consortium name="The Broad Institute Genomics Platform"/>
            <consortium name="The Broad Institute Genome Sequencing Center for Infectious Disease"/>
            <person name="Wu L."/>
            <person name="Ma J."/>
        </authorList>
    </citation>
    <scope>NUCLEOTIDE SEQUENCE [LARGE SCALE GENOMIC DNA]</scope>
    <source>
        <strain evidence="2">JCM 11483</strain>
    </source>
</reference>
<proteinExistence type="predicted"/>
<evidence type="ECO:0000313" key="2">
    <source>
        <dbReference type="Proteomes" id="UP001501736"/>
    </source>
</evidence>
<organism evidence="1 2">
    <name type="scientific">Nesterenkonia halobia</name>
    <dbReference type="NCBI Taxonomy" id="37922"/>
    <lineage>
        <taxon>Bacteria</taxon>
        <taxon>Bacillati</taxon>
        <taxon>Actinomycetota</taxon>
        <taxon>Actinomycetes</taxon>
        <taxon>Micrococcales</taxon>
        <taxon>Micrococcaceae</taxon>
        <taxon>Nesterenkonia</taxon>
    </lineage>
</organism>
<accession>A0ABP6R5X4</accession>
<dbReference type="EMBL" id="BAAAYG010000001">
    <property type="protein sequence ID" value="GAA3278235.1"/>
    <property type="molecule type" value="Genomic_DNA"/>
</dbReference>
<protein>
    <submittedName>
        <fullName evidence="1">Uncharacterized protein</fullName>
    </submittedName>
</protein>
<sequence>MAIPTTFDIEYTCGHTETTDLSATPAGKRKGRAFGLGKNLVCSKCFKKKGKEELAKQNQQTLIEAGEQAEALDLPELDGTEKQVDWATRARYEALASIQDDAAEATAAKTIDAAKQLVRAGWWIDNTTDKELDAEDLVELITTAAEDTDWVECENDL</sequence>
<dbReference type="RefSeq" id="WP_344717139.1">
    <property type="nucleotide sequence ID" value="NZ_BAAAYG010000001.1"/>
</dbReference>
<name>A0ABP6R5X4_9MICC</name>
<keyword evidence="2" id="KW-1185">Reference proteome</keyword>
<comment type="caution">
    <text evidence="1">The sequence shown here is derived from an EMBL/GenBank/DDBJ whole genome shotgun (WGS) entry which is preliminary data.</text>
</comment>
<dbReference type="Proteomes" id="UP001501736">
    <property type="component" value="Unassembled WGS sequence"/>
</dbReference>